<evidence type="ECO:0000313" key="9">
    <source>
        <dbReference type="EMBL" id="CAL1239504.1"/>
    </source>
</evidence>
<keyword evidence="6 7" id="KW-0472">Membrane</keyword>
<evidence type="ECO:0000313" key="10">
    <source>
        <dbReference type="Proteomes" id="UP001497493"/>
    </source>
</evidence>
<dbReference type="Pfam" id="PF04116">
    <property type="entry name" value="FA_hydroxylase"/>
    <property type="match status" value="1"/>
</dbReference>
<feature type="domain" description="Fatty acid hydroxylase" evidence="8">
    <location>
        <begin position="90"/>
        <end position="223"/>
    </location>
</feature>
<keyword evidence="5" id="KW-0443">Lipid metabolism</keyword>
<feature type="transmembrane region" description="Helical" evidence="7">
    <location>
        <begin position="46"/>
        <end position="68"/>
    </location>
</feature>
<evidence type="ECO:0000259" key="8">
    <source>
        <dbReference type="Pfam" id="PF04116"/>
    </source>
</evidence>
<evidence type="ECO:0000256" key="1">
    <source>
        <dbReference type="ARBA" id="ARBA00004127"/>
    </source>
</evidence>
<feature type="transmembrane region" description="Helical" evidence="7">
    <location>
        <begin position="80"/>
        <end position="102"/>
    </location>
</feature>
<comment type="subcellular location">
    <subcellularLocation>
        <location evidence="1">Endomembrane system</location>
        <topology evidence="1">Multi-pass membrane protein</topology>
    </subcellularLocation>
</comment>
<dbReference type="PANTHER" id="PTHR21624">
    <property type="entry name" value="STEROL DESATURASE-RELATED PROTEIN"/>
    <property type="match status" value="1"/>
</dbReference>
<keyword evidence="10" id="KW-1185">Reference proteome</keyword>
<accession>A0ABM9NFX4</accession>
<organism evidence="9 10">
    <name type="scientific">Candidatus Methylocalor cossyra</name>
    <dbReference type="NCBI Taxonomy" id="3108543"/>
    <lineage>
        <taxon>Bacteria</taxon>
        <taxon>Pseudomonadati</taxon>
        <taxon>Pseudomonadota</taxon>
        <taxon>Gammaproteobacteria</taxon>
        <taxon>Methylococcales</taxon>
        <taxon>Methylococcaceae</taxon>
        <taxon>Candidatus Methylocalor</taxon>
    </lineage>
</organism>
<evidence type="ECO:0000256" key="7">
    <source>
        <dbReference type="SAM" id="Phobius"/>
    </source>
</evidence>
<evidence type="ECO:0000256" key="4">
    <source>
        <dbReference type="ARBA" id="ARBA00023002"/>
    </source>
</evidence>
<reference evidence="9 10" key="1">
    <citation type="submission" date="2024-04" db="EMBL/GenBank/DDBJ databases">
        <authorList>
            <person name="Cremers G."/>
        </authorList>
    </citation>
    <scope>NUCLEOTIDE SEQUENCE [LARGE SCALE GENOMIC DNA]</scope>
    <source>
        <strain evidence="9">MeCH1-AG</strain>
    </source>
</reference>
<evidence type="ECO:0000256" key="3">
    <source>
        <dbReference type="ARBA" id="ARBA00022989"/>
    </source>
</evidence>
<gene>
    <name evidence="9" type="ORF">MECH1_V1_0728</name>
</gene>
<evidence type="ECO:0000256" key="6">
    <source>
        <dbReference type="ARBA" id="ARBA00023136"/>
    </source>
</evidence>
<evidence type="ECO:0000256" key="2">
    <source>
        <dbReference type="ARBA" id="ARBA00022692"/>
    </source>
</evidence>
<protein>
    <submittedName>
        <fullName evidence="9">Fatty acid hydroxylase</fullName>
    </submittedName>
</protein>
<keyword evidence="4" id="KW-0560">Oxidoreductase</keyword>
<keyword evidence="2 7" id="KW-0812">Transmembrane</keyword>
<name>A0ABM9NFX4_9GAMM</name>
<dbReference type="RefSeq" id="WP_348759049.1">
    <property type="nucleotide sequence ID" value="NZ_OZ026884.1"/>
</dbReference>
<keyword evidence="3 7" id="KW-1133">Transmembrane helix</keyword>
<dbReference type="Proteomes" id="UP001497493">
    <property type="component" value="Chromosome"/>
</dbReference>
<proteinExistence type="predicted"/>
<dbReference type="EMBL" id="OZ026884">
    <property type="protein sequence ID" value="CAL1239504.1"/>
    <property type="molecule type" value="Genomic_DNA"/>
</dbReference>
<evidence type="ECO:0000256" key="5">
    <source>
        <dbReference type="ARBA" id="ARBA00023098"/>
    </source>
</evidence>
<dbReference type="InterPro" id="IPR051689">
    <property type="entry name" value="Sterol_desaturase/TMEM195"/>
</dbReference>
<dbReference type="InterPro" id="IPR006694">
    <property type="entry name" value="Fatty_acid_hydroxylase"/>
</dbReference>
<dbReference type="PANTHER" id="PTHR21624:SF1">
    <property type="entry name" value="ALKYLGLYCEROL MONOOXYGENASE"/>
    <property type="match status" value="1"/>
</dbReference>
<sequence length="275" mass="31731">MNDWNAAEFYALGAVCAAALLFVVLERVVSYNPGQRLFRNGFWVDFVGYNLIQTYLLAVVIAWIVTAIDSFSGLSRRGLISAWPVGLQVLFFVVTHDFYVYWFHRLEHRVPVLWRLHQIHHSPAEVDWISGMRSHPLEILINQTIEFLPIVLLGAAPETLVYKGAVSAVWGMYIHSNLDVRTGWLQYLLNGPEMHRWHHARDPRAFNTNFATKLAVWDWMFGTAFFPRGEKALKYGIDDPDFPTGYWKQTFHALRFWKSPRGAGGEAGRRVPVRR</sequence>
<feature type="transmembrane region" description="Helical" evidence="7">
    <location>
        <begin position="6"/>
        <end position="25"/>
    </location>
</feature>